<dbReference type="Proteomes" id="UP000318384">
    <property type="component" value="Chromosome"/>
</dbReference>
<evidence type="ECO:0000256" key="1">
    <source>
        <dbReference type="SAM" id="Phobius"/>
    </source>
</evidence>
<reference evidence="2 3" key="1">
    <citation type="submission" date="2019-03" db="EMBL/GenBank/DDBJ databases">
        <title>Deep-cultivation of Planctomycetes and their phenomic and genomic characterization uncovers novel biology.</title>
        <authorList>
            <person name="Wiegand S."/>
            <person name="Jogler M."/>
            <person name="Boedeker C."/>
            <person name="Pinto D."/>
            <person name="Vollmers J."/>
            <person name="Rivas-Marin E."/>
            <person name="Kohn T."/>
            <person name="Peeters S.H."/>
            <person name="Heuer A."/>
            <person name="Rast P."/>
            <person name="Oberbeckmann S."/>
            <person name="Bunk B."/>
            <person name="Jeske O."/>
            <person name="Meyerdierks A."/>
            <person name="Storesund J.E."/>
            <person name="Kallscheuer N."/>
            <person name="Luecker S."/>
            <person name="Lage O.M."/>
            <person name="Pohl T."/>
            <person name="Merkel B.J."/>
            <person name="Hornburger P."/>
            <person name="Mueller R.-W."/>
            <person name="Bruemmer F."/>
            <person name="Labrenz M."/>
            <person name="Spormann A.M."/>
            <person name="Op den Camp H."/>
            <person name="Overmann J."/>
            <person name="Amann R."/>
            <person name="Jetten M.S.M."/>
            <person name="Mascher T."/>
            <person name="Medema M.H."/>
            <person name="Devos D.P."/>
            <person name="Kaster A.-K."/>
            <person name="Ovreas L."/>
            <person name="Rohde M."/>
            <person name="Galperin M.Y."/>
            <person name="Jogler C."/>
        </authorList>
    </citation>
    <scope>NUCLEOTIDE SEQUENCE [LARGE SCALE GENOMIC DNA]</scope>
    <source>
        <strain evidence="2 3">V202</strain>
    </source>
</reference>
<accession>A0A517WSD5</accession>
<gene>
    <name evidence="2" type="ORF">V202x_15240</name>
</gene>
<evidence type="ECO:0000313" key="3">
    <source>
        <dbReference type="Proteomes" id="UP000318384"/>
    </source>
</evidence>
<keyword evidence="1" id="KW-0472">Membrane</keyword>
<sequence>MRILAVILFATFCFLCIDFSKGGPAPRTTGPQIQIDQLRHRVQELEAVAKTNVITGNNPRAAQIEKKLTILISDKTEKLQGRVDALNQVVTETIGSKSKESEQFIQFVEDLKILQERFTRLSKNLNPEELDRVLTSFNLMKEIKDRKTYKDSVDFRLGSYKRNITTIERTLAKQIDTIETALAKQIDGVETTLGKQIDGVDTATEKQIDSIASQANMINNWILGIVATVIFSAVSVATGLITIYRWANTHIKTYTNNLDAVRLEIETSLNDYTSKEISEKIMNDLLIKVDEKIEEAKSDIRLRRWTE</sequence>
<evidence type="ECO:0000313" key="2">
    <source>
        <dbReference type="EMBL" id="QDU08160.1"/>
    </source>
</evidence>
<keyword evidence="3" id="KW-1185">Reference proteome</keyword>
<feature type="transmembrane region" description="Helical" evidence="1">
    <location>
        <begin position="221"/>
        <end position="244"/>
    </location>
</feature>
<dbReference type="AlphaFoldDB" id="A0A517WSD5"/>
<proteinExistence type="predicted"/>
<organism evidence="2 3">
    <name type="scientific">Gimesia aquarii</name>
    <dbReference type="NCBI Taxonomy" id="2527964"/>
    <lineage>
        <taxon>Bacteria</taxon>
        <taxon>Pseudomonadati</taxon>
        <taxon>Planctomycetota</taxon>
        <taxon>Planctomycetia</taxon>
        <taxon>Planctomycetales</taxon>
        <taxon>Planctomycetaceae</taxon>
        <taxon>Gimesia</taxon>
    </lineage>
</organism>
<name>A0A517WSD5_9PLAN</name>
<keyword evidence="1" id="KW-1133">Transmembrane helix</keyword>
<dbReference type="RefSeq" id="WP_145172598.1">
    <property type="nucleotide sequence ID" value="NZ_CP037422.1"/>
</dbReference>
<dbReference type="EMBL" id="CP037422">
    <property type="protein sequence ID" value="QDU08160.1"/>
    <property type="molecule type" value="Genomic_DNA"/>
</dbReference>
<keyword evidence="1" id="KW-0812">Transmembrane</keyword>
<protein>
    <submittedName>
        <fullName evidence="2">Uncharacterized protein</fullName>
    </submittedName>
</protein>